<accession>A0ABX1FUA5</accession>
<comment type="caution">
    <text evidence="3">The sequence shown here is derived from an EMBL/GenBank/DDBJ whole genome shotgun (WGS) entry which is preliminary data.</text>
</comment>
<protein>
    <submittedName>
        <fullName evidence="3">Uncharacterized protein</fullName>
    </submittedName>
</protein>
<dbReference type="Proteomes" id="UP001515943">
    <property type="component" value="Unassembled WGS sequence"/>
</dbReference>
<reference evidence="3 4" key="1">
    <citation type="submission" date="2019-08" db="EMBL/GenBank/DDBJ databases">
        <title>Lentzea from Indian Himalayas.</title>
        <authorList>
            <person name="Mandal S."/>
            <person name="Mallick Gupta A."/>
            <person name="Maiti P.K."/>
            <person name="Sarkar J."/>
            <person name="Mandal S."/>
        </authorList>
    </citation>
    <scope>NUCLEOTIDE SEQUENCE [LARGE SCALE GENOMIC DNA]</scope>
    <source>
        <strain evidence="3 4">PSKA42</strain>
    </source>
</reference>
<feature type="chain" id="PRO_5045303062" evidence="2">
    <location>
        <begin position="27"/>
        <end position="59"/>
    </location>
</feature>
<organism evidence="3 4">
    <name type="scientific">Lentzea indica</name>
    <dbReference type="NCBI Taxonomy" id="2604800"/>
    <lineage>
        <taxon>Bacteria</taxon>
        <taxon>Bacillati</taxon>
        <taxon>Actinomycetota</taxon>
        <taxon>Actinomycetes</taxon>
        <taxon>Pseudonocardiales</taxon>
        <taxon>Pseudonocardiaceae</taxon>
        <taxon>Lentzea</taxon>
    </lineage>
</organism>
<keyword evidence="4" id="KW-1185">Reference proteome</keyword>
<dbReference type="RefSeq" id="WP_167978744.1">
    <property type="nucleotide sequence ID" value="NZ_VSRL01000221.1"/>
</dbReference>
<evidence type="ECO:0000256" key="2">
    <source>
        <dbReference type="SAM" id="SignalP"/>
    </source>
</evidence>
<feature type="region of interest" description="Disordered" evidence="1">
    <location>
        <begin position="30"/>
        <end position="59"/>
    </location>
</feature>
<evidence type="ECO:0000313" key="4">
    <source>
        <dbReference type="Proteomes" id="UP001515943"/>
    </source>
</evidence>
<gene>
    <name evidence="3" type="ORF">FXN61_37320</name>
</gene>
<evidence type="ECO:0000313" key="3">
    <source>
        <dbReference type="EMBL" id="NKE62107.1"/>
    </source>
</evidence>
<name>A0ABX1FUA5_9PSEU</name>
<proteinExistence type="predicted"/>
<sequence>MMKAVQVIAGGALAAAILLSTGTALAKLQASEDNHPGPRPPVQMEVMSTGGPVRPGFPG</sequence>
<feature type="signal peptide" evidence="2">
    <location>
        <begin position="1"/>
        <end position="26"/>
    </location>
</feature>
<dbReference type="EMBL" id="VSRL01000221">
    <property type="protein sequence ID" value="NKE62107.1"/>
    <property type="molecule type" value="Genomic_DNA"/>
</dbReference>
<evidence type="ECO:0000256" key="1">
    <source>
        <dbReference type="SAM" id="MobiDB-lite"/>
    </source>
</evidence>
<keyword evidence="2" id="KW-0732">Signal</keyword>